<dbReference type="EMBL" id="JAHFXF010000001">
    <property type="protein sequence ID" value="KAG9701329.1"/>
    <property type="molecule type" value="Genomic_DNA"/>
</dbReference>
<dbReference type="AlphaFoldDB" id="A0A9P8EZ92"/>
<evidence type="ECO:0000313" key="1">
    <source>
        <dbReference type="EMBL" id="KAG9701329.1"/>
    </source>
</evidence>
<name>A0A9P8EZ92_AURME</name>
<reference evidence="1" key="1">
    <citation type="journal article" date="2021" name="J Fungi (Basel)">
        <title>Virulence traits and population genomics of the black yeast Aureobasidium melanogenum.</title>
        <authorList>
            <person name="Cernosa A."/>
            <person name="Sun X."/>
            <person name="Gostincar C."/>
            <person name="Fang C."/>
            <person name="Gunde-Cimerman N."/>
            <person name="Song Z."/>
        </authorList>
    </citation>
    <scope>NUCLEOTIDE SEQUENCE</scope>
    <source>
        <strain evidence="1">EXF-9911</strain>
    </source>
</reference>
<proteinExistence type="predicted"/>
<comment type="caution">
    <text evidence="1">The sequence shown here is derived from an EMBL/GenBank/DDBJ whole genome shotgun (WGS) entry which is preliminary data.</text>
</comment>
<dbReference type="Proteomes" id="UP000779574">
    <property type="component" value="Unassembled WGS sequence"/>
</dbReference>
<organism evidence="1 2">
    <name type="scientific">Aureobasidium melanogenum</name>
    <name type="common">Aureobasidium pullulans var. melanogenum</name>
    <dbReference type="NCBI Taxonomy" id="46634"/>
    <lineage>
        <taxon>Eukaryota</taxon>
        <taxon>Fungi</taxon>
        <taxon>Dikarya</taxon>
        <taxon>Ascomycota</taxon>
        <taxon>Pezizomycotina</taxon>
        <taxon>Dothideomycetes</taxon>
        <taxon>Dothideomycetidae</taxon>
        <taxon>Dothideales</taxon>
        <taxon>Saccotheciaceae</taxon>
        <taxon>Aureobasidium</taxon>
    </lineage>
</organism>
<gene>
    <name evidence="1" type="ORF">KCU76_g97</name>
</gene>
<sequence>MSWPKITRFRDRPRLKSLRISIFDDRLDELSEGQSSAASCLAIGTCIDLKVVKSQTWRRAIHEVGDWDI</sequence>
<accession>A0A9P8EZ92</accession>
<protein>
    <submittedName>
        <fullName evidence="1">Uncharacterized protein</fullName>
    </submittedName>
</protein>
<evidence type="ECO:0000313" key="2">
    <source>
        <dbReference type="Proteomes" id="UP000779574"/>
    </source>
</evidence>
<feature type="non-terminal residue" evidence="1">
    <location>
        <position position="69"/>
    </location>
</feature>
<reference evidence="1" key="2">
    <citation type="submission" date="2021-08" db="EMBL/GenBank/DDBJ databases">
        <authorList>
            <person name="Gostincar C."/>
            <person name="Sun X."/>
            <person name="Song Z."/>
            <person name="Gunde-Cimerman N."/>
        </authorList>
    </citation>
    <scope>NUCLEOTIDE SEQUENCE</scope>
    <source>
        <strain evidence="1">EXF-9911</strain>
    </source>
</reference>